<proteinExistence type="predicted"/>
<comment type="caution">
    <text evidence="2">The sequence shown here is derived from an EMBL/GenBank/DDBJ whole genome shotgun (WGS) entry which is preliminary data.</text>
</comment>
<keyword evidence="3" id="KW-1185">Reference proteome</keyword>
<evidence type="ECO:0000259" key="1">
    <source>
        <dbReference type="Pfam" id="PF20591"/>
    </source>
</evidence>
<evidence type="ECO:0000313" key="2">
    <source>
        <dbReference type="EMBL" id="MBM7837047.1"/>
    </source>
</evidence>
<evidence type="ECO:0000313" key="3">
    <source>
        <dbReference type="Proteomes" id="UP001179280"/>
    </source>
</evidence>
<protein>
    <recommendedName>
        <fullName evidence="1">DUF6792 domain-containing protein</fullName>
    </recommendedName>
</protein>
<organism evidence="2 3">
    <name type="scientific">Shouchella xiaoxiensis</name>
    <dbReference type="NCBI Taxonomy" id="766895"/>
    <lineage>
        <taxon>Bacteria</taxon>
        <taxon>Bacillati</taxon>
        <taxon>Bacillota</taxon>
        <taxon>Bacilli</taxon>
        <taxon>Bacillales</taxon>
        <taxon>Bacillaceae</taxon>
        <taxon>Shouchella</taxon>
    </lineage>
</organism>
<name>A0ABS2SNF1_9BACI</name>
<dbReference type="Proteomes" id="UP001179280">
    <property type="component" value="Unassembled WGS sequence"/>
</dbReference>
<dbReference type="RefSeq" id="WP_204463821.1">
    <property type="nucleotide sequence ID" value="NZ_JAFBCV010000001.1"/>
</dbReference>
<feature type="domain" description="DUF6792" evidence="1">
    <location>
        <begin position="26"/>
        <end position="237"/>
    </location>
</feature>
<gene>
    <name evidence="2" type="ORF">JOC54_000278</name>
</gene>
<dbReference type="InterPro" id="IPR046742">
    <property type="entry name" value="DUF6792"/>
</dbReference>
<dbReference type="EMBL" id="JAFBCV010000001">
    <property type="protein sequence ID" value="MBM7837047.1"/>
    <property type="molecule type" value="Genomic_DNA"/>
</dbReference>
<accession>A0ABS2SNF1</accession>
<reference evidence="2" key="1">
    <citation type="submission" date="2021-01" db="EMBL/GenBank/DDBJ databases">
        <title>Genomic Encyclopedia of Type Strains, Phase IV (KMG-IV): sequencing the most valuable type-strain genomes for metagenomic binning, comparative biology and taxonomic classification.</title>
        <authorList>
            <person name="Goeker M."/>
        </authorList>
    </citation>
    <scope>NUCLEOTIDE SEQUENCE</scope>
    <source>
        <strain evidence="2">DSM 21943</strain>
    </source>
</reference>
<dbReference type="Pfam" id="PF20591">
    <property type="entry name" value="DUF6792"/>
    <property type="match status" value="1"/>
</dbReference>
<sequence>MGESAFKLKELQMRLINLEYNFSDENYNEEKIIDKIERIYLEETGEPLNATIQIKHMVPSGETSEYPSDAKGTAILLNYDNENENADEMLLISRGTVSFEDWIDNTFSIGVGTGGGQYARDTYAFLNTAREEWDVKEVPIYGLGHSKAHNTLTQMQLRTNVFEEVNTYNGAQSNALQQITGDYVFNQAVITEFGLENKDSNAIRSIPPEDLEAFAKDYYKDKGTNIHQDRSKSDFLYALDVMPAMFVVGNVQEHQTDHVNDGFVGAMESIPKEDLQLLGDFLAPYGEVYAEDGFGGVLQVAIQDAVEFYLENPEVEPMDFDAIKSSMGGLVEGLGEAGYLSEEDAQLLKLEVQMLLGSVESIYTRVYEGEGLSLKRGLDDAAYAYLSYNYLLEPRFKNISELLDGIGEAAYEHHSLEALMNEIAVGKSYQGGEMYLETGGGPGGQGQITLNLSQTLEAYAAITSVLDEQDTLLETYLAMMEGNYIDYYENKKKQLGTKMSNIESNYQSYRHLLPTEYSGLITNLKFDEFFKPLVGAPMEGMVMLVKLNRERIETTAEEMRKALEEIFDVEHNVAGMFKHLSG</sequence>